<evidence type="ECO:0008006" key="5">
    <source>
        <dbReference type="Google" id="ProtNLM"/>
    </source>
</evidence>
<dbReference type="AlphaFoldDB" id="A0AA38VLC0"/>
<dbReference type="Proteomes" id="UP001174694">
    <property type="component" value="Unassembled WGS sequence"/>
</dbReference>
<sequence length="250" mass="26919">MKFVPILLAIVATVSAAPAAEAEAEPDGWCRWPGQPCWKVKRVAEAFADALGGSGAVKETREAAFSGVEGNAALTAKRAVDNLATHISLAQRDPAAYYNGLGLYHSFAPDFFGPPPTGQGDADAAPAEKRDAAAEPDGWCTWPGQPCWKNKRDAEAEADGWCRWPGQPCWKTRRAAEAVVSTIEGFAKEKRDAAAEPDGWCRWPGQPCWKNKRDVDSVEARCNAVDGACSVARRDLEAIEFAARSMLADN</sequence>
<feature type="chain" id="PRO_5041315055" description="Clock-controlled pheromone ccg-4" evidence="2">
    <location>
        <begin position="17"/>
        <end position="250"/>
    </location>
</feature>
<gene>
    <name evidence="3" type="ORF">NKR23_g437</name>
</gene>
<evidence type="ECO:0000256" key="1">
    <source>
        <dbReference type="SAM" id="MobiDB-lite"/>
    </source>
</evidence>
<feature type="signal peptide" evidence="2">
    <location>
        <begin position="1"/>
        <end position="16"/>
    </location>
</feature>
<evidence type="ECO:0000313" key="4">
    <source>
        <dbReference type="Proteomes" id="UP001174694"/>
    </source>
</evidence>
<protein>
    <recommendedName>
        <fullName evidence="5">Clock-controlled pheromone ccg-4</fullName>
    </recommendedName>
</protein>
<keyword evidence="4" id="KW-1185">Reference proteome</keyword>
<name>A0AA38VLC0_9PEZI</name>
<accession>A0AA38VLC0</accession>
<dbReference type="EMBL" id="JANBVO010000001">
    <property type="protein sequence ID" value="KAJ9157571.1"/>
    <property type="molecule type" value="Genomic_DNA"/>
</dbReference>
<feature type="region of interest" description="Disordered" evidence="1">
    <location>
        <begin position="114"/>
        <end position="137"/>
    </location>
</feature>
<reference evidence="3" key="1">
    <citation type="submission" date="2022-07" db="EMBL/GenBank/DDBJ databases">
        <title>Fungi with potential for degradation of polypropylene.</title>
        <authorList>
            <person name="Gostincar C."/>
        </authorList>
    </citation>
    <scope>NUCLEOTIDE SEQUENCE</scope>
    <source>
        <strain evidence="3">EXF-13308</strain>
    </source>
</reference>
<proteinExistence type="predicted"/>
<comment type="caution">
    <text evidence="3">The sequence shown here is derived from an EMBL/GenBank/DDBJ whole genome shotgun (WGS) entry which is preliminary data.</text>
</comment>
<keyword evidence="2" id="KW-0732">Signal</keyword>
<organism evidence="3 4">
    <name type="scientific">Pleurostoma richardsiae</name>
    <dbReference type="NCBI Taxonomy" id="41990"/>
    <lineage>
        <taxon>Eukaryota</taxon>
        <taxon>Fungi</taxon>
        <taxon>Dikarya</taxon>
        <taxon>Ascomycota</taxon>
        <taxon>Pezizomycotina</taxon>
        <taxon>Sordariomycetes</taxon>
        <taxon>Sordariomycetidae</taxon>
        <taxon>Calosphaeriales</taxon>
        <taxon>Pleurostomataceae</taxon>
        <taxon>Pleurostoma</taxon>
    </lineage>
</organism>
<evidence type="ECO:0000256" key="2">
    <source>
        <dbReference type="SAM" id="SignalP"/>
    </source>
</evidence>
<evidence type="ECO:0000313" key="3">
    <source>
        <dbReference type="EMBL" id="KAJ9157571.1"/>
    </source>
</evidence>